<evidence type="ECO:0000313" key="5">
    <source>
        <dbReference type="Proteomes" id="UP000010798"/>
    </source>
</evidence>
<feature type="transmembrane region" description="Helical" evidence="2">
    <location>
        <begin position="524"/>
        <end position="542"/>
    </location>
</feature>
<proteinExistence type="inferred from homology"/>
<evidence type="ECO:0000256" key="2">
    <source>
        <dbReference type="SAM" id="Phobius"/>
    </source>
</evidence>
<dbReference type="PANTHER" id="PTHR10566">
    <property type="entry name" value="CHAPERONE-ACTIVITY OF BC1 COMPLEX CABC1 -RELATED"/>
    <property type="match status" value="1"/>
</dbReference>
<name>L0DCT4_SINAD</name>
<keyword evidence="4" id="KW-0808">Transferase</keyword>
<dbReference type="HOGENOM" id="CLU_006533_0_2_0"/>
<keyword evidence="2" id="KW-1133">Transmembrane helix</keyword>
<dbReference type="STRING" id="886293.Sinac_2336"/>
<keyword evidence="2" id="KW-0472">Membrane</keyword>
<dbReference type="Proteomes" id="UP000010798">
    <property type="component" value="Chromosome"/>
</dbReference>
<accession>L0DCT4</accession>
<feature type="transmembrane region" description="Helical" evidence="2">
    <location>
        <begin position="500"/>
        <end position="518"/>
    </location>
</feature>
<keyword evidence="4" id="KW-0418">Kinase</keyword>
<organism evidence="4 5">
    <name type="scientific">Singulisphaera acidiphila (strain ATCC BAA-1392 / DSM 18658 / VKM B-2454 / MOB10)</name>
    <dbReference type="NCBI Taxonomy" id="886293"/>
    <lineage>
        <taxon>Bacteria</taxon>
        <taxon>Pseudomonadati</taxon>
        <taxon>Planctomycetota</taxon>
        <taxon>Planctomycetia</taxon>
        <taxon>Isosphaerales</taxon>
        <taxon>Isosphaeraceae</taxon>
        <taxon>Singulisphaera</taxon>
    </lineage>
</organism>
<dbReference type="AlphaFoldDB" id="L0DCT4"/>
<dbReference type="EMBL" id="CP003364">
    <property type="protein sequence ID" value="AGA26648.1"/>
    <property type="molecule type" value="Genomic_DNA"/>
</dbReference>
<dbReference type="InterPro" id="IPR050154">
    <property type="entry name" value="UbiB_kinase"/>
</dbReference>
<sequence length="547" mass="61165">MIRETVSHLRDLPRYRQILASLMRYGYQDVVAALHLKGIVRPLERVALGDDVPPQDRARRLRMVCEDLGPTFVKLGQVLSTRPDLLPEAYTTELAALRDDVRPFPSEEAEAILTEEFGRPPSEVFARIDPIPVASASISQVHRATLHDGRQIALKIRRPGIEKLVHADLDILKNLAQLAERRLAFLAPYAPVALVREFERTLKREMDFTIERRTMERCRLQFAKNKTAHIPYVVPEFSTSRVLAMEFIGGVGVNDRDGLRQIGVDPAVAAVRGARILLTQIFEYGFFHADPHPGNLRVLPGGVIAPLDYGMFGQLDSRTRERIADLLSGLLSQDTDRVIRALNALEIRGDQVDSRALRRDVAELVATYSDLSLDTIDLGVLLRELIAFIRTHDLHIPPDLVLLIRSLVTIEGVGRALDPHFDIASELYPFMRDLSLKRFGPWRILGNTIRTAEDVQRIATLLPDVLGQSLESIKRGKLTVHFDLQHFENLVRQLTRASHILTVGIVLAGLLVGSAMILHVGSATLAYSGLSIGLVLGLWLVWSMSRS</sequence>
<dbReference type="PANTHER" id="PTHR10566:SF113">
    <property type="entry name" value="PROTEIN ACTIVITY OF BC1 COMPLEX KINASE 7, CHLOROPLASTIC"/>
    <property type="match status" value="1"/>
</dbReference>
<dbReference type="InterPro" id="IPR011009">
    <property type="entry name" value="Kinase-like_dom_sf"/>
</dbReference>
<dbReference type="SUPFAM" id="SSF56112">
    <property type="entry name" value="Protein kinase-like (PK-like)"/>
    <property type="match status" value="1"/>
</dbReference>
<dbReference type="CDD" id="cd05121">
    <property type="entry name" value="ABC1_ADCK3-like"/>
    <property type="match status" value="1"/>
</dbReference>
<dbReference type="InterPro" id="IPR004147">
    <property type="entry name" value="ABC1_dom"/>
</dbReference>
<evidence type="ECO:0000256" key="1">
    <source>
        <dbReference type="ARBA" id="ARBA00009670"/>
    </source>
</evidence>
<evidence type="ECO:0000259" key="3">
    <source>
        <dbReference type="Pfam" id="PF03109"/>
    </source>
</evidence>
<dbReference type="RefSeq" id="WP_015245803.1">
    <property type="nucleotide sequence ID" value="NC_019892.1"/>
</dbReference>
<evidence type="ECO:0000313" key="4">
    <source>
        <dbReference type="EMBL" id="AGA26648.1"/>
    </source>
</evidence>
<protein>
    <submittedName>
        <fullName evidence="4">Putative unusual protein kinase</fullName>
    </submittedName>
</protein>
<reference evidence="4 5" key="1">
    <citation type="submission" date="2012-02" db="EMBL/GenBank/DDBJ databases">
        <title>Complete sequence of chromosome of Singulisphaera acidiphila DSM 18658.</title>
        <authorList>
            <consortium name="US DOE Joint Genome Institute (JGI-PGF)"/>
            <person name="Lucas S."/>
            <person name="Copeland A."/>
            <person name="Lapidus A."/>
            <person name="Glavina del Rio T."/>
            <person name="Dalin E."/>
            <person name="Tice H."/>
            <person name="Bruce D."/>
            <person name="Goodwin L."/>
            <person name="Pitluck S."/>
            <person name="Peters L."/>
            <person name="Ovchinnikova G."/>
            <person name="Chertkov O."/>
            <person name="Kyrpides N."/>
            <person name="Mavromatis K."/>
            <person name="Ivanova N."/>
            <person name="Brettin T."/>
            <person name="Detter J.C."/>
            <person name="Han C."/>
            <person name="Larimer F."/>
            <person name="Land M."/>
            <person name="Hauser L."/>
            <person name="Markowitz V."/>
            <person name="Cheng J.-F."/>
            <person name="Hugenholtz P."/>
            <person name="Woyke T."/>
            <person name="Wu D."/>
            <person name="Tindall B."/>
            <person name="Pomrenke H."/>
            <person name="Brambilla E."/>
            <person name="Klenk H.-P."/>
            <person name="Eisen J.A."/>
        </authorList>
    </citation>
    <scope>NUCLEOTIDE SEQUENCE [LARGE SCALE GENOMIC DNA]</scope>
    <source>
        <strain evidence="5">ATCC BAA-1392 / DSM 18658 / VKM B-2454 / MOB10</strain>
    </source>
</reference>
<keyword evidence="2" id="KW-0812">Transmembrane</keyword>
<dbReference type="KEGG" id="saci:Sinac_2336"/>
<feature type="domain" description="ABC1 atypical kinase-like" evidence="3">
    <location>
        <begin position="97"/>
        <end position="340"/>
    </location>
</feature>
<dbReference type="Pfam" id="PF03109">
    <property type="entry name" value="ABC1"/>
    <property type="match status" value="1"/>
</dbReference>
<comment type="similarity">
    <text evidence="1">Belongs to the protein kinase superfamily. ADCK protein kinase family.</text>
</comment>
<keyword evidence="5" id="KW-1185">Reference proteome</keyword>
<dbReference type="GO" id="GO:0016301">
    <property type="term" value="F:kinase activity"/>
    <property type="evidence" value="ECO:0007669"/>
    <property type="project" value="UniProtKB-KW"/>
</dbReference>
<gene>
    <name evidence="4" type="ordered locus">Sinac_2336</name>
</gene>
<dbReference type="OrthoDB" id="9795390at2"/>
<dbReference type="eggNOG" id="COG0661">
    <property type="taxonomic scope" value="Bacteria"/>
</dbReference>